<dbReference type="Proteomes" id="UP000256324">
    <property type="component" value="Unassembled WGS sequence"/>
</dbReference>
<name>A0ABX9ICE1_9ACTN</name>
<organism evidence="2 3">
    <name type="scientific">Cutibacterium namnetense</name>
    <dbReference type="NCBI Taxonomy" id="1574624"/>
    <lineage>
        <taxon>Bacteria</taxon>
        <taxon>Bacillati</taxon>
        <taxon>Actinomycetota</taxon>
        <taxon>Actinomycetes</taxon>
        <taxon>Propionibacteriales</taxon>
        <taxon>Propionibacteriaceae</taxon>
        <taxon>Cutibacterium</taxon>
    </lineage>
</organism>
<feature type="region of interest" description="Disordered" evidence="1">
    <location>
        <begin position="56"/>
        <end position="80"/>
    </location>
</feature>
<feature type="compositionally biased region" description="Polar residues" evidence="1">
    <location>
        <begin position="70"/>
        <end position="80"/>
    </location>
</feature>
<evidence type="ECO:0000256" key="1">
    <source>
        <dbReference type="SAM" id="MobiDB-lite"/>
    </source>
</evidence>
<feature type="region of interest" description="Disordered" evidence="1">
    <location>
        <begin position="1"/>
        <end position="26"/>
    </location>
</feature>
<gene>
    <name evidence="2" type="ORF">CP880_04350</name>
</gene>
<proteinExistence type="predicted"/>
<evidence type="ECO:0000313" key="3">
    <source>
        <dbReference type="Proteomes" id="UP000256324"/>
    </source>
</evidence>
<keyword evidence="3" id="KW-1185">Reference proteome</keyword>
<dbReference type="EMBL" id="PCZS01000001">
    <property type="protein sequence ID" value="REB70942.1"/>
    <property type="molecule type" value="Genomic_DNA"/>
</dbReference>
<protein>
    <submittedName>
        <fullName evidence="2">Uncharacterized protein</fullName>
    </submittedName>
</protein>
<comment type="caution">
    <text evidence="2">The sequence shown here is derived from an EMBL/GenBank/DDBJ whole genome shotgun (WGS) entry which is preliminary data.</text>
</comment>
<feature type="compositionally biased region" description="Basic and acidic residues" evidence="1">
    <location>
        <begin position="1"/>
        <end position="12"/>
    </location>
</feature>
<accession>A0ABX9ICE1</accession>
<evidence type="ECO:0000313" key="2">
    <source>
        <dbReference type="EMBL" id="REB70942.1"/>
    </source>
</evidence>
<sequence length="80" mass="8694">MEGVRDRDHADLADSGFSPMMPRQGCSPTLRCRSSLMSGIPCSPRRWHLPGALRDTQRGPAIVTGPHSGLDQSITGSSFW</sequence>
<reference evidence="2 3" key="1">
    <citation type="submission" date="2017-09" db="EMBL/GenBank/DDBJ databases">
        <authorList>
            <person name="Bumgarner R.E."/>
        </authorList>
    </citation>
    <scope>NUCLEOTIDE SEQUENCE [LARGE SCALE GENOMIC DNA]</scope>
    <source>
        <strain evidence="2 3">T34998</strain>
    </source>
</reference>